<organism evidence="1 2">
    <name type="scientific">Paraburkholderia sprentiae WSM5005</name>
    <dbReference type="NCBI Taxonomy" id="754502"/>
    <lineage>
        <taxon>Bacteria</taxon>
        <taxon>Pseudomonadati</taxon>
        <taxon>Pseudomonadota</taxon>
        <taxon>Betaproteobacteria</taxon>
        <taxon>Burkholderiales</taxon>
        <taxon>Burkholderiaceae</taxon>
        <taxon>Paraburkholderia</taxon>
    </lineage>
</organism>
<dbReference type="Proteomes" id="UP000179860">
    <property type="component" value="Chromosome 1"/>
</dbReference>
<name>A0A8F4QIN1_9BURK</name>
<dbReference type="RefSeq" id="WP_154671810.1">
    <property type="nucleotide sequence ID" value="NZ_CP017561.2"/>
</dbReference>
<evidence type="ECO:0000313" key="2">
    <source>
        <dbReference type="Proteomes" id="UP000179860"/>
    </source>
</evidence>
<dbReference type="AlphaFoldDB" id="A0A8F4QIN1"/>
<reference evidence="1" key="1">
    <citation type="submission" date="2016-09" db="EMBL/GenBank/DDBJ databases">
        <title>The Complete Genome of Burkholderia sprentiae wsm5005.</title>
        <authorList>
            <person name="De Meyer S."/>
            <person name="Wang P."/>
            <person name="Terpolilli J."/>
        </authorList>
    </citation>
    <scope>NUCLEOTIDE SEQUENCE [LARGE SCALE GENOMIC DNA]</scope>
    <source>
        <strain evidence="1">WSM5005</strain>
    </source>
</reference>
<keyword evidence="2" id="KW-1185">Reference proteome</keyword>
<sequence>MAHATQRLSALPRSFLNRGKQANGIRIRAFLHLISLGNPGMLFKVPKTVIASSHSLMRGIKLSTIFGPLSTG</sequence>
<protein>
    <submittedName>
        <fullName evidence="1">Uncharacterized protein</fullName>
    </submittedName>
</protein>
<accession>A0A8F4QIN1</accession>
<evidence type="ECO:0000313" key="1">
    <source>
        <dbReference type="EMBL" id="QXE07174.1"/>
    </source>
</evidence>
<gene>
    <name evidence="1" type="ORF">BJG93_35065</name>
</gene>
<proteinExistence type="predicted"/>
<dbReference type="EMBL" id="CP017561">
    <property type="protein sequence ID" value="QXE07174.1"/>
    <property type="molecule type" value="Genomic_DNA"/>
</dbReference>
<dbReference type="KEGG" id="pspw:BJG93_35065"/>